<evidence type="ECO:0000313" key="1">
    <source>
        <dbReference type="EMBL" id="MEA5669672.1"/>
    </source>
</evidence>
<proteinExistence type="predicted"/>
<accession>A0ABU5V8X9</accession>
<protein>
    <submittedName>
        <fullName evidence="1">Uncharacterized protein</fullName>
    </submittedName>
</protein>
<name>A0ABU5V8X9_9GAMM</name>
<dbReference type="RefSeq" id="WP_323439796.1">
    <property type="nucleotide sequence ID" value="NZ_JAYFUH010000263.1"/>
</dbReference>
<dbReference type="EMBL" id="JAYFUH010000263">
    <property type="protein sequence ID" value="MEA5669672.1"/>
    <property type="molecule type" value="Genomic_DNA"/>
</dbReference>
<gene>
    <name evidence="1" type="ORF">VA603_19240</name>
</gene>
<sequence>MADVADIDRIEIRYEHTGWGVINETFVLVPVRGGGGFRLQGHYESTAGGVRAGEWPVRSTAVAQLLAALQERPWQRERAMREIAGGVRRSELIPATFWTTWPPLACDADELRALARSRLRGRSVRDEVDAYYGTGMRWTDDDPYVQLRILHRQGREQRWHSTAQHAMLVPWVAGDYAPMEAPDRQNWSLSVSRTLRALVPVDAHLHARLDGLPSMRARLQDYTQYAAARECERLRPR</sequence>
<keyword evidence="2" id="KW-1185">Reference proteome</keyword>
<evidence type="ECO:0000313" key="2">
    <source>
        <dbReference type="Proteomes" id="UP001301653"/>
    </source>
</evidence>
<reference evidence="1 2" key="1">
    <citation type="submission" date="2023-12" db="EMBL/GenBank/DDBJ databases">
        <title>Stenotrophomonas guangdongensis sp. nov., isolated from wilted pepper plants (Capsicum annuum).</title>
        <authorList>
            <person name="Qiu M."/>
            <person name="Li Y."/>
            <person name="Liu Q."/>
            <person name="Zhang X."/>
            <person name="Huang Y."/>
            <person name="Guo R."/>
            <person name="Hu M."/>
            <person name="Zhou J."/>
            <person name="Zhou X."/>
        </authorList>
    </citation>
    <scope>NUCLEOTIDE SEQUENCE [LARGE SCALE GENOMIC DNA]</scope>
    <source>
        <strain evidence="1 2">MH1</strain>
    </source>
</reference>
<comment type="caution">
    <text evidence="1">The sequence shown here is derived from an EMBL/GenBank/DDBJ whole genome shotgun (WGS) entry which is preliminary data.</text>
</comment>
<organism evidence="1 2">
    <name type="scientific">Stenotrophomonas capsici</name>
    <dbReference type="NCBI Taxonomy" id="3110230"/>
    <lineage>
        <taxon>Bacteria</taxon>
        <taxon>Pseudomonadati</taxon>
        <taxon>Pseudomonadota</taxon>
        <taxon>Gammaproteobacteria</taxon>
        <taxon>Lysobacterales</taxon>
        <taxon>Lysobacteraceae</taxon>
        <taxon>Stenotrophomonas</taxon>
    </lineage>
</organism>
<dbReference type="Proteomes" id="UP001301653">
    <property type="component" value="Unassembled WGS sequence"/>
</dbReference>